<proteinExistence type="predicted"/>
<evidence type="ECO:0000313" key="3">
    <source>
        <dbReference type="Proteomes" id="UP000075374"/>
    </source>
</evidence>
<gene>
    <name evidence="2" type="ORF">CLCOL_19250</name>
</gene>
<dbReference type="PATRIC" id="fig|1121305.3.peg.1928"/>
<organism evidence="2 3">
    <name type="scientific">Clostridium colicanis DSM 13634</name>
    <dbReference type="NCBI Taxonomy" id="1121305"/>
    <lineage>
        <taxon>Bacteria</taxon>
        <taxon>Bacillati</taxon>
        <taxon>Bacillota</taxon>
        <taxon>Clostridia</taxon>
        <taxon>Eubacteriales</taxon>
        <taxon>Clostridiaceae</taxon>
        <taxon>Clostridium</taxon>
    </lineage>
</organism>
<evidence type="ECO:0000259" key="1">
    <source>
        <dbReference type="Pfam" id="PF14213"/>
    </source>
</evidence>
<sequence length="92" mass="10686">MKEIKVRDILGTNFTPEDIIVLKQMMDSHIDDDVVLDFENFEQVSCSFFATLLVNLFFKKGREHVLSHLKVKNLTNTEAFKRVAYGTSIYKN</sequence>
<dbReference type="RefSeq" id="WP_061858749.1">
    <property type="nucleotide sequence ID" value="NZ_LTBB01000010.1"/>
</dbReference>
<dbReference type="EMBL" id="LTBB01000010">
    <property type="protein sequence ID" value="KYH28433.1"/>
    <property type="molecule type" value="Genomic_DNA"/>
</dbReference>
<keyword evidence="3" id="KW-1185">Reference proteome</keyword>
<evidence type="ECO:0000313" key="2">
    <source>
        <dbReference type="EMBL" id="KYH28433.1"/>
    </source>
</evidence>
<comment type="caution">
    <text evidence="2">The sequence shown here is derived from an EMBL/GenBank/DDBJ whole genome shotgun (WGS) entry which is preliminary data.</text>
</comment>
<accession>A0A151ALC1</accession>
<reference evidence="2 3" key="1">
    <citation type="submission" date="2016-02" db="EMBL/GenBank/DDBJ databases">
        <title>Genome sequence of Clostridium colicanis DSM 13634.</title>
        <authorList>
            <person name="Poehlein A."/>
            <person name="Daniel R."/>
        </authorList>
    </citation>
    <scope>NUCLEOTIDE SEQUENCE [LARGE SCALE GENOMIC DNA]</scope>
    <source>
        <strain evidence="2 3">DSM 13634</strain>
    </source>
</reference>
<dbReference type="Proteomes" id="UP000075374">
    <property type="component" value="Unassembled WGS sequence"/>
</dbReference>
<dbReference type="STRING" id="1121305.CLCOL_19250"/>
<dbReference type="AlphaFoldDB" id="A0A151ALC1"/>
<protein>
    <recommendedName>
        <fullName evidence="1">DUF4325 domain-containing protein</fullName>
    </recommendedName>
</protein>
<dbReference type="Pfam" id="PF14213">
    <property type="entry name" value="DUF4325"/>
    <property type="match status" value="1"/>
</dbReference>
<feature type="domain" description="DUF4325" evidence="1">
    <location>
        <begin position="31"/>
        <end position="77"/>
    </location>
</feature>
<name>A0A151ALC1_9CLOT</name>
<dbReference type="InterPro" id="IPR025474">
    <property type="entry name" value="DUF4325"/>
</dbReference>